<dbReference type="AlphaFoldDB" id="A0A7J3I9G9"/>
<dbReference type="EMBL" id="DTAI01000227">
    <property type="protein sequence ID" value="HGN37414.1"/>
    <property type="molecule type" value="Genomic_DNA"/>
</dbReference>
<evidence type="ECO:0000256" key="1">
    <source>
        <dbReference type="ARBA" id="ARBA00022676"/>
    </source>
</evidence>
<dbReference type="GO" id="GO:0016757">
    <property type="term" value="F:glycosyltransferase activity"/>
    <property type="evidence" value="ECO:0007669"/>
    <property type="project" value="UniProtKB-KW"/>
</dbReference>
<dbReference type="PANTHER" id="PTHR45825:SF11">
    <property type="entry name" value="ALPHA AMYLASE DOMAIN-CONTAINING PROTEIN"/>
    <property type="match status" value="1"/>
</dbReference>
<evidence type="ECO:0000259" key="4">
    <source>
        <dbReference type="Pfam" id="PF08323"/>
    </source>
</evidence>
<evidence type="ECO:0000256" key="2">
    <source>
        <dbReference type="ARBA" id="ARBA00022679"/>
    </source>
</evidence>
<reference evidence="5" key="1">
    <citation type="journal article" date="2020" name="mSystems">
        <title>Genome- and Community-Level Interaction Insights into Carbon Utilization and Element Cycling Functions of Hydrothermarchaeota in Hydrothermal Sediment.</title>
        <authorList>
            <person name="Zhou Z."/>
            <person name="Liu Y."/>
            <person name="Xu W."/>
            <person name="Pan J."/>
            <person name="Luo Z.H."/>
            <person name="Li M."/>
        </authorList>
    </citation>
    <scope>NUCLEOTIDE SEQUENCE [LARGE SCALE GENOMIC DNA]</scope>
    <source>
        <strain evidence="5">SpSt-618</strain>
    </source>
</reference>
<name>A0A7J3I9G9_9CREN</name>
<keyword evidence="1" id="KW-0328">Glycosyltransferase</keyword>
<organism evidence="5">
    <name type="scientific">Ignisphaera aggregans</name>
    <dbReference type="NCBI Taxonomy" id="334771"/>
    <lineage>
        <taxon>Archaea</taxon>
        <taxon>Thermoproteota</taxon>
        <taxon>Thermoprotei</taxon>
        <taxon>Desulfurococcales</taxon>
        <taxon>Desulfurococcaceae</taxon>
        <taxon>Ignisphaera</taxon>
    </lineage>
</organism>
<accession>A0A7J3I9G9</accession>
<dbReference type="Gene3D" id="3.40.50.2000">
    <property type="entry name" value="Glycogen Phosphorylase B"/>
    <property type="match status" value="2"/>
</dbReference>
<sequence length="539" mass="61583">MVISLIIAPIRISDVWLLTFEYDGIASLGGLGRAVAMYARGLVKEGYKVTVFMPSHGRHLSQNIRGLRSVEGFTACGHRIGIDGNRYRYCMGADEVNIDGVRVILFKGLDSATGKFLDDWSIYANVEEKVCLYTRALIHWIDRFNEIPHIIHSNDWTTALAGAALKVFFEMKGYSIPFVYSIHLLSWKSFPWHYASSDWCGIPDVLHRIWRFNRHETVTTRALWDSVYGSVDQYAAIESDVLVTNSWSYMDEILSRFGRWMEEKTFVIHNVTDWKVEDVESEVERMLGMKSRIEIRRRVLNMLSRELSTRKSGELSDCRFLISAAGRITWSKGFDLLINALDHVDRDVCAVIMGIPIGDSEYERFLSNIASSRWGRVLVILDQVERTLLKLIIYASNVFVVPSRYEPFGMVSIEAQALGTPVVVSAVGGLPETIIDLRYDPTYGSGIAIQLNDLYSMGEAINDLSCLTEFADTNDRGVLDRLRSSWAINAVRRNPQINVRDNAIKWVESKFRENRLRELLRSCYEKARNYAYYRALTPL</sequence>
<comment type="caution">
    <text evidence="5">The sequence shown here is derived from an EMBL/GenBank/DDBJ whole genome shotgun (WGS) entry which is preliminary data.</text>
</comment>
<dbReference type="Pfam" id="PF00534">
    <property type="entry name" value="Glycos_transf_1"/>
    <property type="match status" value="1"/>
</dbReference>
<gene>
    <name evidence="5" type="ORF">ENT87_07720</name>
</gene>
<dbReference type="InterPro" id="IPR001296">
    <property type="entry name" value="Glyco_trans_1"/>
</dbReference>
<dbReference type="Pfam" id="PF08323">
    <property type="entry name" value="Glyco_transf_5"/>
    <property type="match status" value="1"/>
</dbReference>
<dbReference type="InterPro" id="IPR013534">
    <property type="entry name" value="Starch_synth_cat_dom"/>
</dbReference>
<feature type="domain" description="Starch synthase catalytic" evidence="4">
    <location>
        <begin position="15"/>
        <end position="258"/>
    </location>
</feature>
<protein>
    <submittedName>
        <fullName evidence="5">Glycosyltransferase</fullName>
    </submittedName>
</protein>
<proteinExistence type="predicted"/>
<feature type="domain" description="Glycosyl transferase family 1" evidence="3">
    <location>
        <begin position="314"/>
        <end position="463"/>
    </location>
</feature>
<keyword evidence="2 5" id="KW-0808">Transferase</keyword>
<dbReference type="SUPFAM" id="SSF53756">
    <property type="entry name" value="UDP-Glycosyltransferase/glycogen phosphorylase"/>
    <property type="match status" value="1"/>
</dbReference>
<dbReference type="PANTHER" id="PTHR45825">
    <property type="entry name" value="GRANULE-BOUND STARCH SYNTHASE 1, CHLOROPLASTIC/AMYLOPLASTIC"/>
    <property type="match status" value="1"/>
</dbReference>
<evidence type="ECO:0000259" key="3">
    <source>
        <dbReference type="Pfam" id="PF00534"/>
    </source>
</evidence>
<evidence type="ECO:0000313" key="5">
    <source>
        <dbReference type="EMBL" id="HGN37414.1"/>
    </source>
</evidence>